<keyword evidence="2" id="KW-1185">Reference proteome</keyword>
<evidence type="ECO:0000313" key="2">
    <source>
        <dbReference type="Proteomes" id="UP000800041"/>
    </source>
</evidence>
<protein>
    <submittedName>
        <fullName evidence="1">Uncharacterized protein</fullName>
    </submittedName>
</protein>
<proteinExistence type="predicted"/>
<accession>A0A6G1H4U2</accession>
<dbReference type="Proteomes" id="UP000800041">
    <property type="component" value="Unassembled WGS sequence"/>
</dbReference>
<sequence length="130" mass="13751">MAATSSLSLSRLSRSLFKTNVPVSKYRAGQSSSIKLMRGKKRGRAPAGHRRTFKGTAIWSQSSLLALASPSCCSALARTPHCGVQATDLRRALAGRFGVGAGQHTVGLIPPSAKLPHPISEVPCNLEVQM</sequence>
<organism evidence="1 2">
    <name type="scientific">Aulographum hederae CBS 113979</name>
    <dbReference type="NCBI Taxonomy" id="1176131"/>
    <lineage>
        <taxon>Eukaryota</taxon>
        <taxon>Fungi</taxon>
        <taxon>Dikarya</taxon>
        <taxon>Ascomycota</taxon>
        <taxon>Pezizomycotina</taxon>
        <taxon>Dothideomycetes</taxon>
        <taxon>Pleosporomycetidae</taxon>
        <taxon>Aulographales</taxon>
        <taxon>Aulographaceae</taxon>
    </lineage>
</organism>
<dbReference type="AlphaFoldDB" id="A0A6G1H4U2"/>
<gene>
    <name evidence="1" type="ORF">K402DRAFT_39530</name>
</gene>
<evidence type="ECO:0000313" key="1">
    <source>
        <dbReference type="EMBL" id="KAF1988040.1"/>
    </source>
</evidence>
<reference evidence="1" key="1">
    <citation type="journal article" date="2020" name="Stud. Mycol.">
        <title>101 Dothideomycetes genomes: a test case for predicting lifestyles and emergence of pathogens.</title>
        <authorList>
            <person name="Haridas S."/>
            <person name="Albert R."/>
            <person name="Binder M."/>
            <person name="Bloem J."/>
            <person name="Labutti K."/>
            <person name="Salamov A."/>
            <person name="Andreopoulos B."/>
            <person name="Baker S."/>
            <person name="Barry K."/>
            <person name="Bills G."/>
            <person name="Bluhm B."/>
            <person name="Cannon C."/>
            <person name="Castanera R."/>
            <person name="Culley D."/>
            <person name="Daum C."/>
            <person name="Ezra D."/>
            <person name="Gonzalez J."/>
            <person name="Henrissat B."/>
            <person name="Kuo A."/>
            <person name="Liang C."/>
            <person name="Lipzen A."/>
            <person name="Lutzoni F."/>
            <person name="Magnuson J."/>
            <person name="Mondo S."/>
            <person name="Nolan M."/>
            <person name="Ohm R."/>
            <person name="Pangilinan J."/>
            <person name="Park H.-J."/>
            <person name="Ramirez L."/>
            <person name="Alfaro M."/>
            <person name="Sun H."/>
            <person name="Tritt A."/>
            <person name="Yoshinaga Y."/>
            <person name="Zwiers L.-H."/>
            <person name="Turgeon B."/>
            <person name="Goodwin S."/>
            <person name="Spatafora J."/>
            <person name="Crous P."/>
            <person name="Grigoriev I."/>
        </authorList>
    </citation>
    <scope>NUCLEOTIDE SEQUENCE</scope>
    <source>
        <strain evidence="1">CBS 113979</strain>
    </source>
</reference>
<dbReference type="EMBL" id="ML977150">
    <property type="protein sequence ID" value="KAF1988040.1"/>
    <property type="molecule type" value="Genomic_DNA"/>
</dbReference>
<name>A0A6G1H4U2_9PEZI</name>